<proteinExistence type="predicted"/>
<dbReference type="EMBL" id="CP084166">
    <property type="protein sequence ID" value="UJG41719.1"/>
    <property type="molecule type" value="Genomic_DNA"/>
</dbReference>
<evidence type="ECO:0000256" key="2">
    <source>
        <dbReference type="ARBA" id="ARBA00022692"/>
    </source>
</evidence>
<dbReference type="PROSITE" id="PS00217">
    <property type="entry name" value="SUGAR_TRANSPORT_2"/>
    <property type="match status" value="1"/>
</dbReference>
<sequence length="423" mass="46328">MNVKNINWNYTKVISFSWIGWLFDFYNLILYSFLMLYIPDEINLTDHQLALIYSASLSVTALGGIILGYLSDIFGRKTMIVASIMIFSLGVVLCSFAQSFTALILFQLITGFGIGGEWAAGHTLVNETIPKKYRGSASAFIQTGAPLGAALAAVVGSFLTPIIGWRWSYGGSGAVSLFFAILMIFFLPESPKFLIFKAEAADEMKIVEDDEKERTIPRGAAYIRMTLNHQFKDLKKVKLSLLLGIILSFFALMAYWVIFSWAPKYLKSILDDASWVGKITLLAQLGAFIGYLSFGFIADITEKPKITFFSYTVILATGATVFAFAGTNKGMLILSFIIIGLGTGIFSGFGPLFAKIFPQKVRATGTSVSFNTGRLGTFFAPLIVTLMLNSKFGFSGAIILGGIFALIAGLWIFLIPSVDTLEE</sequence>
<dbReference type="PANTHER" id="PTHR23508:SF10">
    <property type="entry name" value="CARBOXYLIC ACID TRANSPORTER PROTEIN HOMOLOG"/>
    <property type="match status" value="1"/>
</dbReference>
<dbReference type="GO" id="GO:0046943">
    <property type="term" value="F:carboxylic acid transmembrane transporter activity"/>
    <property type="evidence" value="ECO:0007669"/>
    <property type="project" value="TreeGrafter"/>
</dbReference>
<protein>
    <submittedName>
        <fullName evidence="6">MFS transporter</fullName>
    </submittedName>
</protein>
<dbReference type="Pfam" id="PF07690">
    <property type="entry name" value="MFS_1"/>
    <property type="match status" value="1"/>
</dbReference>
<dbReference type="GO" id="GO:0005886">
    <property type="term" value="C:plasma membrane"/>
    <property type="evidence" value="ECO:0007669"/>
    <property type="project" value="TreeGrafter"/>
</dbReference>
<feature type="transmembrane region" description="Helical" evidence="5">
    <location>
        <begin position="239"/>
        <end position="259"/>
    </location>
</feature>
<feature type="transmembrane region" description="Helical" evidence="5">
    <location>
        <begin position="279"/>
        <end position="301"/>
    </location>
</feature>
<feature type="transmembrane region" description="Helical" evidence="5">
    <location>
        <begin position="104"/>
        <end position="125"/>
    </location>
</feature>
<dbReference type="AlphaFoldDB" id="A0A9Y1BNY6"/>
<feature type="transmembrane region" description="Helical" evidence="5">
    <location>
        <begin position="332"/>
        <end position="356"/>
    </location>
</feature>
<dbReference type="SUPFAM" id="SSF103473">
    <property type="entry name" value="MFS general substrate transporter"/>
    <property type="match status" value="1"/>
</dbReference>
<feature type="transmembrane region" description="Helical" evidence="5">
    <location>
        <begin position="50"/>
        <end position="71"/>
    </location>
</feature>
<evidence type="ECO:0000256" key="4">
    <source>
        <dbReference type="ARBA" id="ARBA00023136"/>
    </source>
</evidence>
<evidence type="ECO:0000256" key="1">
    <source>
        <dbReference type="ARBA" id="ARBA00004141"/>
    </source>
</evidence>
<feature type="transmembrane region" description="Helical" evidence="5">
    <location>
        <begin position="78"/>
        <end position="98"/>
    </location>
</feature>
<keyword evidence="4 5" id="KW-0472">Membrane</keyword>
<comment type="subcellular location">
    <subcellularLocation>
        <location evidence="1">Membrane</location>
        <topology evidence="1">Multi-pass membrane protein</topology>
    </subcellularLocation>
</comment>
<evidence type="ECO:0000256" key="5">
    <source>
        <dbReference type="SAM" id="Phobius"/>
    </source>
</evidence>
<feature type="transmembrane region" description="Helical" evidence="5">
    <location>
        <begin position="308"/>
        <end position="326"/>
    </location>
</feature>
<gene>
    <name evidence="6" type="ORF">K9W45_04450</name>
</gene>
<reference evidence="6" key="1">
    <citation type="journal article" date="2022" name="Nat. Microbiol.">
        <title>Unique mobile elements and scalable gene flow at the prokaryote-eukaryote boundary revealed by circularized Asgard archaea genomes.</title>
        <authorList>
            <person name="Wu F."/>
            <person name="Speth D.R."/>
            <person name="Philosof A."/>
            <person name="Cremiere A."/>
            <person name="Narayanan A."/>
            <person name="Barco R.A."/>
            <person name="Connon S.A."/>
            <person name="Amend J.P."/>
            <person name="Antoshechkin I.A."/>
            <person name="Orphan V.J."/>
        </authorList>
    </citation>
    <scope>NUCLEOTIDE SEQUENCE</scope>
    <source>
        <strain evidence="6">PM71</strain>
    </source>
</reference>
<feature type="transmembrane region" description="Helical" evidence="5">
    <location>
        <begin position="21"/>
        <end position="38"/>
    </location>
</feature>
<feature type="transmembrane region" description="Helical" evidence="5">
    <location>
        <begin position="394"/>
        <end position="415"/>
    </location>
</feature>
<dbReference type="PROSITE" id="PS00216">
    <property type="entry name" value="SUGAR_TRANSPORT_1"/>
    <property type="match status" value="1"/>
</dbReference>
<name>A0A9Y1BNY6_9ARCH</name>
<keyword evidence="3 5" id="KW-1133">Transmembrane helix</keyword>
<accession>A0A9Y1BNY6</accession>
<dbReference type="Proteomes" id="UP001201020">
    <property type="component" value="Chromosome"/>
</dbReference>
<dbReference type="InterPro" id="IPR011701">
    <property type="entry name" value="MFS"/>
</dbReference>
<organism evidence="6">
    <name type="scientific">Candidatus Heimdallarchaeum aukensis</name>
    <dbReference type="NCBI Taxonomy" id="2876573"/>
    <lineage>
        <taxon>Archaea</taxon>
        <taxon>Promethearchaeati</taxon>
        <taxon>Candidatus Heimdallarchaeota</taxon>
        <taxon>Candidatus Heimdallarchaeia (ex Rinke et al. 2021) (nom. nud.)</taxon>
        <taxon>Candidatus Heimdallarchaeales</taxon>
        <taxon>Candidatus Heimdallarchaeaceae</taxon>
        <taxon>Candidatus Heimdallarchaeum</taxon>
    </lineage>
</organism>
<dbReference type="PANTHER" id="PTHR23508">
    <property type="entry name" value="CARBOXYLIC ACID TRANSPORTER PROTEIN HOMOLOG"/>
    <property type="match status" value="1"/>
</dbReference>
<dbReference type="InterPro" id="IPR036259">
    <property type="entry name" value="MFS_trans_sf"/>
</dbReference>
<keyword evidence="2 5" id="KW-0812">Transmembrane</keyword>
<evidence type="ECO:0000256" key="3">
    <source>
        <dbReference type="ARBA" id="ARBA00022989"/>
    </source>
</evidence>
<dbReference type="Gene3D" id="1.20.1250.20">
    <property type="entry name" value="MFS general substrate transporter like domains"/>
    <property type="match status" value="1"/>
</dbReference>
<dbReference type="InterPro" id="IPR005829">
    <property type="entry name" value="Sugar_transporter_CS"/>
</dbReference>
<feature type="transmembrane region" description="Helical" evidence="5">
    <location>
        <begin position="137"/>
        <end position="163"/>
    </location>
</feature>
<feature type="transmembrane region" description="Helical" evidence="5">
    <location>
        <begin position="169"/>
        <end position="187"/>
    </location>
</feature>
<evidence type="ECO:0000313" key="6">
    <source>
        <dbReference type="EMBL" id="UJG41719.1"/>
    </source>
</evidence>